<comment type="caution">
    <text evidence="2">The sequence shown here is derived from an EMBL/GenBank/DDBJ whole genome shotgun (WGS) entry which is preliminary data.</text>
</comment>
<dbReference type="Proteomes" id="UP001230807">
    <property type="component" value="Unassembled WGS sequence"/>
</dbReference>
<dbReference type="EMBL" id="JASWER010000001">
    <property type="protein sequence ID" value="MDL5375554.1"/>
    <property type="molecule type" value="Genomic_DNA"/>
</dbReference>
<protein>
    <submittedName>
        <fullName evidence="2">Quinol monooxygenase</fullName>
        <ecNumber evidence="2">1.-.-.-</ecNumber>
    </submittedName>
</protein>
<dbReference type="PROSITE" id="PS51725">
    <property type="entry name" value="ABM"/>
    <property type="match status" value="1"/>
</dbReference>
<dbReference type="SUPFAM" id="SSF54909">
    <property type="entry name" value="Dimeric alpha+beta barrel"/>
    <property type="match status" value="1"/>
</dbReference>
<dbReference type="InterPro" id="IPR011008">
    <property type="entry name" value="Dimeric_a/b-barrel"/>
</dbReference>
<dbReference type="GO" id="GO:0004497">
    <property type="term" value="F:monooxygenase activity"/>
    <property type="evidence" value="ECO:0007669"/>
    <property type="project" value="UniProtKB-KW"/>
</dbReference>
<dbReference type="Gene3D" id="3.30.70.100">
    <property type="match status" value="1"/>
</dbReference>
<keyword evidence="3" id="KW-1185">Reference proteome</keyword>
<dbReference type="InterPro" id="IPR007138">
    <property type="entry name" value="ABM_dom"/>
</dbReference>
<keyword evidence="2" id="KW-0503">Monooxygenase</keyword>
<dbReference type="EC" id="1.-.-.-" evidence="2"/>
<feature type="domain" description="ABM" evidence="1">
    <location>
        <begin position="2"/>
        <end position="93"/>
    </location>
</feature>
<dbReference type="PANTHER" id="PTHR33336:SF3">
    <property type="entry name" value="ABM DOMAIN-CONTAINING PROTEIN"/>
    <property type="match status" value="1"/>
</dbReference>
<dbReference type="Pfam" id="PF03992">
    <property type="entry name" value="ABM"/>
    <property type="match status" value="1"/>
</dbReference>
<evidence type="ECO:0000313" key="2">
    <source>
        <dbReference type="EMBL" id="MDL5375554.1"/>
    </source>
</evidence>
<name>A0ABT7MJF6_9BACL</name>
<proteinExistence type="predicted"/>
<sequence>MILINAIFDVKETEFDNFLADINKLIDSSKQEAGCLSYELFQSTTSENRFVMIENWADQAAVEQHNQNPDLIAFAQNVGNYVTAKPVLHVTEVATAN</sequence>
<organism evidence="2 3">
    <name type="scientific">Exiguobacterium mexicanum</name>
    <dbReference type="NCBI Taxonomy" id="340146"/>
    <lineage>
        <taxon>Bacteria</taxon>
        <taxon>Bacillati</taxon>
        <taxon>Bacillota</taxon>
        <taxon>Bacilli</taxon>
        <taxon>Bacillales</taxon>
        <taxon>Bacillales Family XII. Incertae Sedis</taxon>
        <taxon>Exiguobacterium</taxon>
    </lineage>
</organism>
<accession>A0ABT7MJF6</accession>
<gene>
    <name evidence="2" type="ORF">QR695_00895</name>
</gene>
<dbReference type="PANTHER" id="PTHR33336">
    <property type="entry name" value="QUINOL MONOOXYGENASE YGIN-RELATED"/>
    <property type="match status" value="1"/>
</dbReference>
<evidence type="ECO:0000313" key="3">
    <source>
        <dbReference type="Proteomes" id="UP001230807"/>
    </source>
</evidence>
<reference evidence="2 3" key="1">
    <citation type="submission" date="2023-06" db="EMBL/GenBank/DDBJ databases">
        <title>Influencing factors and mechanism of Cr(VI) reduction by facultative anaerobic Exiguobacterium sp. PY14.</title>
        <authorList>
            <person name="Zou L."/>
        </authorList>
    </citation>
    <scope>NUCLEOTIDE SEQUENCE [LARGE SCALE GENOMIC DNA]</scope>
    <source>
        <strain evidence="2 3">PY14</strain>
    </source>
</reference>
<dbReference type="InterPro" id="IPR050744">
    <property type="entry name" value="AI-2_Isomerase_LsrG"/>
</dbReference>
<keyword evidence="2" id="KW-0560">Oxidoreductase</keyword>
<evidence type="ECO:0000259" key="1">
    <source>
        <dbReference type="PROSITE" id="PS51725"/>
    </source>
</evidence>
<dbReference type="RefSeq" id="WP_021066808.1">
    <property type="nucleotide sequence ID" value="NZ_CP183077.1"/>
</dbReference>